<evidence type="ECO:0000256" key="4">
    <source>
        <dbReference type="SAM" id="MobiDB-lite"/>
    </source>
</evidence>
<organism evidence="6 7">
    <name type="scientific">Hydnum rufescens UP504</name>
    <dbReference type="NCBI Taxonomy" id="1448309"/>
    <lineage>
        <taxon>Eukaryota</taxon>
        <taxon>Fungi</taxon>
        <taxon>Dikarya</taxon>
        <taxon>Basidiomycota</taxon>
        <taxon>Agaricomycotina</taxon>
        <taxon>Agaricomycetes</taxon>
        <taxon>Cantharellales</taxon>
        <taxon>Hydnaceae</taxon>
        <taxon>Hydnum</taxon>
    </lineage>
</organism>
<name>A0A9P6B2V8_9AGAM</name>
<dbReference type="PROSITE" id="PS50011">
    <property type="entry name" value="PROTEIN_KINASE_DOM"/>
    <property type="match status" value="1"/>
</dbReference>
<protein>
    <recommendedName>
        <fullName evidence="5">Protein kinase domain-containing protein</fullName>
    </recommendedName>
</protein>
<feature type="compositionally biased region" description="Low complexity" evidence="4">
    <location>
        <begin position="85"/>
        <end position="97"/>
    </location>
</feature>
<dbReference type="InterPro" id="IPR008271">
    <property type="entry name" value="Ser/Thr_kinase_AS"/>
</dbReference>
<dbReference type="Gene3D" id="3.30.200.20">
    <property type="entry name" value="Phosphorylase Kinase, domain 1"/>
    <property type="match status" value="1"/>
</dbReference>
<feature type="domain" description="Protein kinase" evidence="5">
    <location>
        <begin position="133"/>
        <end position="359"/>
    </location>
</feature>
<keyword evidence="1" id="KW-0418">Kinase</keyword>
<dbReference type="SUPFAM" id="SSF56112">
    <property type="entry name" value="Protein kinase-like (PK-like)"/>
    <property type="match status" value="1"/>
</dbReference>
<reference evidence="6" key="1">
    <citation type="journal article" date="2020" name="Nat. Commun.">
        <title>Large-scale genome sequencing of mycorrhizal fungi provides insights into the early evolution of symbiotic traits.</title>
        <authorList>
            <person name="Miyauchi S."/>
            <person name="Kiss E."/>
            <person name="Kuo A."/>
            <person name="Drula E."/>
            <person name="Kohler A."/>
            <person name="Sanchez-Garcia M."/>
            <person name="Morin E."/>
            <person name="Andreopoulos B."/>
            <person name="Barry K.W."/>
            <person name="Bonito G."/>
            <person name="Buee M."/>
            <person name="Carver A."/>
            <person name="Chen C."/>
            <person name="Cichocki N."/>
            <person name="Clum A."/>
            <person name="Culley D."/>
            <person name="Crous P.W."/>
            <person name="Fauchery L."/>
            <person name="Girlanda M."/>
            <person name="Hayes R.D."/>
            <person name="Keri Z."/>
            <person name="LaButti K."/>
            <person name="Lipzen A."/>
            <person name="Lombard V."/>
            <person name="Magnuson J."/>
            <person name="Maillard F."/>
            <person name="Murat C."/>
            <person name="Nolan M."/>
            <person name="Ohm R.A."/>
            <person name="Pangilinan J."/>
            <person name="Pereira M.F."/>
            <person name="Perotto S."/>
            <person name="Peter M."/>
            <person name="Pfister S."/>
            <person name="Riley R."/>
            <person name="Sitrit Y."/>
            <person name="Stielow J.B."/>
            <person name="Szollosi G."/>
            <person name="Zifcakova L."/>
            <person name="Stursova M."/>
            <person name="Spatafora J.W."/>
            <person name="Tedersoo L."/>
            <person name="Vaario L.M."/>
            <person name="Yamada A."/>
            <person name="Yan M."/>
            <person name="Wang P."/>
            <person name="Xu J."/>
            <person name="Bruns T."/>
            <person name="Baldrian P."/>
            <person name="Vilgalys R."/>
            <person name="Dunand C."/>
            <person name="Henrissat B."/>
            <person name="Grigoriev I.V."/>
            <person name="Hibbett D."/>
            <person name="Nagy L.G."/>
            <person name="Martin F.M."/>
        </authorList>
    </citation>
    <scope>NUCLEOTIDE SEQUENCE</scope>
    <source>
        <strain evidence="6">UP504</strain>
    </source>
</reference>
<keyword evidence="2" id="KW-0547">Nucleotide-binding</keyword>
<dbReference type="OrthoDB" id="2158884at2759"/>
<evidence type="ECO:0000256" key="3">
    <source>
        <dbReference type="ARBA" id="ARBA00022840"/>
    </source>
</evidence>
<evidence type="ECO:0000256" key="1">
    <source>
        <dbReference type="ARBA" id="ARBA00022527"/>
    </source>
</evidence>
<dbReference type="InterPro" id="IPR000719">
    <property type="entry name" value="Prot_kinase_dom"/>
</dbReference>
<evidence type="ECO:0000313" key="6">
    <source>
        <dbReference type="EMBL" id="KAF9515296.1"/>
    </source>
</evidence>
<keyword evidence="1" id="KW-0808">Transferase</keyword>
<accession>A0A9P6B2V8</accession>
<sequence length="359" mass="40864">MITEWNKARDGNVRFGEIPTLKRGSSLQHMYSTQLLTLPQDALSPYNAQILYEHTATRRLLRTMDIVPPHQPRNMPQQPAPQPPQQQQQQAQQQPQQLPRQDKEPILAVGIPAITPDGVVMVDDPNSRSTRSYTPVKVVGDGSFGTVWLCDWHGHLPANTPLSPMQCGAGARADWVGKRLVAVKRMKKRWEGGWEECRQLKELESLRIIPRHPNIIPLYDYFLLPSTKELYFVFECMEGNLYQLIKSRKGRPLAGGLVSSVFRQVISGLHHIHRSGYFHRDMKPENLLVTTTGLHDYVTTNPRAPPNAPPERDVAVIVKLADFGLARETNSPPPYTEYVSTRWYRARRSCCEVEIILIL</sequence>
<dbReference type="Gene3D" id="1.10.510.10">
    <property type="entry name" value="Transferase(Phosphotransferase) domain 1"/>
    <property type="match status" value="1"/>
</dbReference>
<dbReference type="SMART" id="SM00220">
    <property type="entry name" value="S_TKc"/>
    <property type="match status" value="1"/>
</dbReference>
<keyword evidence="7" id="KW-1185">Reference proteome</keyword>
<dbReference type="PROSITE" id="PS00108">
    <property type="entry name" value="PROTEIN_KINASE_ST"/>
    <property type="match status" value="1"/>
</dbReference>
<evidence type="ECO:0000256" key="2">
    <source>
        <dbReference type="ARBA" id="ARBA00022741"/>
    </source>
</evidence>
<dbReference type="EMBL" id="MU128951">
    <property type="protein sequence ID" value="KAF9515296.1"/>
    <property type="molecule type" value="Genomic_DNA"/>
</dbReference>
<evidence type="ECO:0000313" key="7">
    <source>
        <dbReference type="Proteomes" id="UP000886523"/>
    </source>
</evidence>
<dbReference type="InterPro" id="IPR011009">
    <property type="entry name" value="Kinase-like_dom_sf"/>
</dbReference>
<dbReference type="Proteomes" id="UP000886523">
    <property type="component" value="Unassembled WGS sequence"/>
</dbReference>
<keyword evidence="1" id="KW-0723">Serine/threonine-protein kinase</keyword>
<dbReference type="GO" id="GO:0004674">
    <property type="term" value="F:protein serine/threonine kinase activity"/>
    <property type="evidence" value="ECO:0007669"/>
    <property type="project" value="UniProtKB-KW"/>
</dbReference>
<feature type="region of interest" description="Disordered" evidence="4">
    <location>
        <begin position="67"/>
        <end position="101"/>
    </location>
</feature>
<dbReference type="GO" id="GO:0005524">
    <property type="term" value="F:ATP binding"/>
    <property type="evidence" value="ECO:0007669"/>
    <property type="project" value="UniProtKB-KW"/>
</dbReference>
<proteinExistence type="predicted"/>
<dbReference type="PANTHER" id="PTHR24055">
    <property type="entry name" value="MITOGEN-ACTIVATED PROTEIN KINASE"/>
    <property type="match status" value="1"/>
</dbReference>
<comment type="caution">
    <text evidence="6">The sequence shown here is derived from an EMBL/GenBank/DDBJ whole genome shotgun (WGS) entry which is preliminary data.</text>
</comment>
<dbReference type="AlphaFoldDB" id="A0A9P6B2V8"/>
<keyword evidence="3" id="KW-0067">ATP-binding</keyword>
<dbReference type="Pfam" id="PF00069">
    <property type="entry name" value="Pkinase"/>
    <property type="match status" value="1"/>
</dbReference>
<evidence type="ECO:0000259" key="5">
    <source>
        <dbReference type="PROSITE" id="PS50011"/>
    </source>
</evidence>
<dbReference type="InterPro" id="IPR050117">
    <property type="entry name" value="MAPK"/>
</dbReference>
<gene>
    <name evidence="6" type="ORF">BS47DRAFT_1391651</name>
</gene>